<protein>
    <submittedName>
        <fullName evidence="1">Uncharacterized protein</fullName>
    </submittedName>
</protein>
<keyword evidence="2" id="KW-1185">Reference proteome</keyword>
<evidence type="ECO:0000313" key="1">
    <source>
        <dbReference type="EMBL" id="SES64569.1"/>
    </source>
</evidence>
<dbReference type="STRING" id="29364.SAMN04487772_101181"/>
<evidence type="ECO:0000313" key="2">
    <source>
        <dbReference type="Proteomes" id="UP000199800"/>
    </source>
</evidence>
<organism evidence="1 2">
    <name type="scientific">[Clostridium] polysaccharolyticum</name>
    <dbReference type="NCBI Taxonomy" id="29364"/>
    <lineage>
        <taxon>Bacteria</taxon>
        <taxon>Bacillati</taxon>
        <taxon>Bacillota</taxon>
        <taxon>Clostridia</taxon>
        <taxon>Lachnospirales</taxon>
        <taxon>Lachnospiraceae</taxon>
    </lineage>
</organism>
<name>A0A1H9Y6Z6_9FIRM</name>
<reference evidence="1 2" key="1">
    <citation type="submission" date="2016-10" db="EMBL/GenBank/DDBJ databases">
        <authorList>
            <person name="de Groot N.N."/>
        </authorList>
    </citation>
    <scope>NUCLEOTIDE SEQUENCE [LARGE SCALE GENOMIC DNA]</scope>
    <source>
        <strain evidence="1 2">DSM 1801</strain>
    </source>
</reference>
<sequence>MKNKVIVAVLSMALIALVLACYFNYDGPRNVMSGGTLVSAQIDL</sequence>
<accession>A0A1H9Y6Z6</accession>
<proteinExistence type="predicted"/>
<dbReference type="RefSeq" id="WP_278280366.1">
    <property type="nucleotide sequence ID" value="NZ_FOHN01000001.1"/>
</dbReference>
<dbReference type="EMBL" id="FOHN01000001">
    <property type="protein sequence ID" value="SES64569.1"/>
    <property type="molecule type" value="Genomic_DNA"/>
</dbReference>
<dbReference type="Proteomes" id="UP000199800">
    <property type="component" value="Unassembled WGS sequence"/>
</dbReference>
<dbReference type="PROSITE" id="PS51257">
    <property type="entry name" value="PROKAR_LIPOPROTEIN"/>
    <property type="match status" value="1"/>
</dbReference>
<dbReference type="AlphaFoldDB" id="A0A1H9Y6Z6"/>
<gene>
    <name evidence="1" type="ORF">SAMN04487772_101181</name>
</gene>